<sequence length="41" mass="4341">MRAPRIKADKLLLFLITLLVGAGAMIFTSAAFGLVARAIPL</sequence>
<keyword evidence="1" id="KW-1133">Transmembrane helix</keyword>
<reference evidence="2 3" key="1">
    <citation type="journal article" date="2015" name="Nature">
        <title>rRNA introns, odd ribosomes, and small enigmatic genomes across a large radiation of phyla.</title>
        <authorList>
            <person name="Brown C.T."/>
            <person name="Hug L.A."/>
            <person name="Thomas B.C."/>
            <person name="Sharon I."/>
            <person name="Castelle C.J."/>
            <person name="Singh A."/>
            <person name="Wilkins M.J."/>
            <person name="Williams K.H."/>
            <person name="Banfield J.F."/>
        </authorList>
    </citation>
    <scope>NUCLEOTIDE SEQUENCE [LARGE SCALE GENOMIC DNA]</scope>
</reference>
<dbReference type="Proteomes" id="UP000034290">
    <property type="component" value="Unassembled WGS sequence"/>
</dbReference>
<name>A0A0G1XYV9_9BACT</name>
<dbReference type="EMBL" id="LCRM01000034">
    <property type="protein sequence ID" value="KKW36070.1"/>
    <property type="molecule type" value="Genomic_DNA"/>
</dbReference>
<feature type="transmembrane region" description="Helical" evidence="1">
    <location>
        <begin position="12"/>
        <end position="39"/>
    </location>
</feature>
<evidence type="ECO:0000256" key="1">
    <source>
        <dbReference type="SAM" id="Phobius"/>
    </source>
</evidence>
<keyword evidence="1" id="KW-0472">Membrane</keyword>
<dbReference type="AlphaFoldDB" id="A0A0G1XYV9"/>
<accession>A0A0G1XYV9</accession>
<organism evidence="2 3">
    <name type="scientific">Candidatus Giovannonibacteria bacterium GW2011_GWA2_53_7</name>
    <dbReference type="NCBI Taxonomy" id="1618650"/>
    <lineage>
        <taxon>Bacteria</taxon>
        <taxon>Candidatus Giovannoniibacteriota</taxon>
    </lineage>
</organism>
<keyword evidence="1" id="KW-0812">Transmembrane</keyword>
<proteinExistence type="predicted"/>
<protein>
    <submittedName>
        <fullName evidence="2">Uncharacterized protein</fullName>
    </submittedName>
</protein>
<comment type="caution">
    <text evidence="2">The sequence shown here is derived from an EMBL/GenBank/DDBJ whole genome shotgun (WGS) entry which is preliminary data.</text>
</comment>
<gene>
    <name evidence="2" type="ORF">UY81_C0034G0015</name>
</gene>
<evidence type="ECO:0000313" key="3">
    <source>
        <dbReference type="Proteomes" id="UP000034290"/>
    </source>
</evidence>
<evidence type="ECO:0000313" key="2">
    <source>
        <dbReference type="EMBL" id="KKW36070.1"/>
    </source>
</evidence>